<dbReference type="RefSeq" id="WP_231487537.1">
    <property type="nucleotide sequence ID" value="NZ_CP006577.1"/>
</dbReference>
<dbReference type="GeneID" id="24793639"/>
<reference evidence="1 2" key="1">
    <citation type="submission" date="2013-07" db="EMBL/GenBank/DDBJ databases">
        <title>Genome of Archaeoglobus fulgidus.</title>
        <authorList>
            <person name="Fiebig A."/>
            <person name="Birkeland N.-K."/>
        </authorList>
    </citation>
    <scope>NUCLEOTIDE SEQUENCE [LARGE SCALE GENOMIC DNA]</scope>
    <source>
        <strain evidence="1 2">DSM 8774</strain>
    </source>
</reference>
<organism evidence="1 2">
    <name type="scientific">Archaeoglobus fulgidus DSM 8774</name>
    <dbReference type="NCBI Taxonomy" id="1344584"/>
    <lineage>
        <taxon>Archaea</taxon>
        <taxon>Methanobacteriati</taxon>
        <taxon>Methanobacteriota</taxon>
        <taxon>Archaeoglobi</taxon>
        <taxon>Archaeoglobales</taxon>
        <taxon>Archaeoglobaceae</taxon>
        <taxon>Archaeoglobus</taxon>
    </lineage>
</organism>
<dbReference type="EMBL" id="CP006577">
    <property type="protein sequence ID" value="AIG96923.1"/>
    <property type="molecule type" value="Genomic_DNA"/>
</dbReference>
<dbReference type="Proteomes" id="UP000028501">
    <property type="component" value="Chromosome"/>
</dbReference>
<accession>A0A075WH71</accession>
<proteinExistence type="predicted"/>
<evidence type="ECO:0000313" key="2">
    <source>
        <dbReference type="Proteomes" id="UP000028501"/>
    </source>
</evidence>
<sequence length="58" mass="6695">MSSQRIEGEKIRCVGRRISKPRLIHQTGKHRAIEIFVEGRPAKAEVVRAWRVLKTAED</sequence>
<evidence type="ECO:0000313" key="1">
    <source>
        <dbReference type="EMBL" id="AIG96923.1"/>
    </source>
</evidence>
<protein>
    <submittedName>
        <fullName evidence="1">Uncharacterized protein</fullName>
    </submittedName>
</protein>
<name>A0A075WH71_ARCFL</name>
<dbReference type="HOGENOM" id="CLU_2968248_0_0_2"/>
<dbReference type="KEGG" id="afg:AFULGI_00000790"/>
<gene>
    <name evidence="1" type="ORF">AFULGI_00000790</name>
</gene>
<dbReference type="AlphaFoldDB" id="A0A075WH71"/>